<evidence type="ECO:0000259" key="6">
    <source>
        <dbReference type="PROSITE" id="PS50103"/>
    </source>
</evidence>
<evidence type="ECO:0000256" key="5">
    <source>
        <dbReference type="PROSITE-ProRule" id="PRU00723"/>
    </source>
</evidence>
<accession>A0AAE1KKI9</accession>
<comment type="caution">
    <text evidence="7">The sequence shown here is derived from an EMBL/GenBank/DDBJ whole genome shotgun (WGS) entry which is preliminary data.</text>
</comment>
<reference evidence="7" key="1">
    <citation type="submission" date="2023-10" db="EMBL/GenBank/DDBJ databases">
        <title>Genome assemblies of two species of porcelain crab, Petrolisthes cinctipes and Petrolisthes manimaculis (Anomura: Porcellanidae).</title>
        <authorList>
            <person name="Angst P."/>
        </authorList>
    </citation>
    <scope>NUCLEOTIDE SEQUENCE</scope>
    <source>
        <strain evidence="7">PB745_01</strain>
        <tissue evidence="7">Gill</tissue>
    </source>
</reference>
<organism evidence="7 8">
    <name type="scientific">Petrolisthes cinctipes</name>
    <name type="common">Flat porcelain crab</name>
    <dbReference type="NCBI Taxonomy" id="88211"/>
    <lineage>
        <taxon>Eukaryota</taxon>
        <taxon>Metazoa</taxon>
        <taxon>Ecdysozoa</taxon>
        <taxon>Arthropoda</taxon>
        <taxon>Crustacea</taxon>
        <taxon>Multicrustacea</taxon>
        <taxon>Malacostraca</taxon>
        <taxon>Eumalacostraca</taxon>
        <taxon>Eucarida</taxon>
        <taxon>Decapoda</taxon>
        <taxon>Pleocyemata</taxon>
        <taxon>Anomura</taxon>
        <taxon>Galatheoidea</taxon>
        <taxon>Porcellanidae</taxon>
        <taxon>Petrolisthes</taxon>
    </lineage>
</organism>
<evidence type="ECO:0000313" key="8">
    <source>
        <dbReference type="Proteomes" id="UP001286313"/>
    </source>
</evidence>
<gene>
    <name evidence="7" type="ORF">Pcinc_019889</name>
</gene>
<feature type="zinc finger region" description="C3H1-type" evidence="5">
    <location>
        <begin position="27"/>
        <end position="53"/>
    </location>
</feature>
<dbReference type="GO" id="GO:0003723">
    <property type="term" value="F:RNA binding"/>
    <property type="evidence" value="ECO:0007669"/>
    <property type="project" value="TreeGrafter"/>
</dbReference>
<keyword evidence="3 5" id="KW-0863">Zinc-finger</keyword>
<evidence type="ECO:0000256" key="1">
    <source>
        <dbReference type="ARBA" id="ARBA00022723"/>
    </source>
</evidence>
<dbReference type="Gene3D" id="3.30.1370.210">
    <property type="match status" value="1"/>
</dbReference>
<feature type="domain" description="C3H1-type" evidence="6">
    <location>
        <begin position="27"/>
        <end position="53"/>
    </location>
</feature>
<name>A0AAE1KKI9_PETCI</name>
<dbReference type="Proteomes" id="UP001286313">
    <property type="component" value="Unassembled WGS sequence"/>
</dbReference>
<dbReference type="GO" id="GO:0008270">
    <property type="term" value="F:zinc ion binding"/>
    <property type="evidence" value="ECO:0007669"/>
    <property type="project" value="UniProtKB-KW"/>
</dbReference>
<proteinExistence type="predicted"/>
<evidence type="ECO:0000256" key="2">
    <source>
        <dbReference type="ARBA" id="ARBA00022737"/>
    </source>
</evidence>
<sequence>MNFHNPAAIVPNNATSVVYTDENGQLLDTLQICRDFKYGQCVRPACKFVHLLEDHVEVTDMKVSVCRDAVKGRCGRGLCKSGVALSSCVCMAAPGSSPAPLAALARVARWQHGAVGATAAQ</sequence>
<dbReference type="InterPro" id="IPR000571">
    <property type="entry name" value="Znf_CCCH"/>
</dbReference>
<evidence type="ECO:0000313" key="7">
    <source>
        <dbReference type="EMBL" id="KAK3875228.1"/>
    </source>
</evidence>
<dbReference type="PANTHER" id="PTHR12675">
    <property type="entry name" value="MUSCLEBLIND-LIKE PROTEIN"/>
    <property type="match status" value="1"/>
</dbReference>
<dbReference type="EMBL" id="JAWQEG010001994">
    <property type="protein sequence ID" value="KAK3875228.1"/>
    <property type="molecule type" value="Genomic_DNA"/>
</dbReference>
<dbReference type="GO" id="GO:0005737">
    <property type="term" value="C:cytoplasm"/>
    <property type="evidence" value="ECO:0007669"/>
    <property type="project" value="TreeGrafter"/>
</dbReference>
<dbReference type="AlphaFoldDB" id="A0AAE1KKI9"/>
<dbReference type="GO" id="GO:0043484">
    <property type="term" value="P:regulation of RNA splicing"/>
    <property type="evidence" value="ECO:0007669"/>
    <property type="project" value="TreeGrafter"/>
</dbReference>
<evidence type="ECO:0000256" key="3">
    <source>
        <dbReference type="ARBA" id="ARBA00022771"/>
    </source>
</evidence>
<evidence type="ECO:0000256" key="4">
    <source>
        <dbReference type="ARBA" id="ARBA00022833"/>
    </source>
</evidence>
<keyword evidence="1 5" id="KW-0479">Metal-binding</keyword>
<protein>
    <recommendedName>
        <fullName evidence="6">C3H1-type domain-containing protein</fullName>
    </recommendedName>
</protein>
<dbReference type="PROSITE" id="PS50103">
    <property type="entry name" value="ZF_C3H1"/>
    <property type="match status" value="1"/>
</dbReference>
<dbReference type="PANTHER" id="PTHR12675:SF12">
    <property type="entry name" value="PROTEIN MUSCLEBLIND"/>
    <property type="match status" value="1"/>
</dbReference>
<dbReference type="GO" id="GO:0005654">
    <property type="term" value="C:nucleoplasm"/>
    <property type="evidence" value="ECO:0007669"/>
    <property type="project" value="TreeGrafter"/>
</dbReference>
<keyword evidence="8" id="KW-1185">Reference proteome</keyword>
<keyword evidence="4 5" id="KW-0862">Zinc</keyword>
<keyword evidence="2" id="KW-0677">Repeat</keyword>